<dbReference type="HOGENOM" id="CLU_331525_0_0_1"/>
<evidence type="ECO:0008006" key="5">
    <source>
        <dbReference type="Google" id="ProtNLM"/>
    </source>
</evidence>
<dbReference type="GeneID" id="19276762"/>
<dbReference type="eggNOG" id="KOG4177">
    <property type="taxonomic scope" value="Eukaryota"/>
</dbReference>
<keyword evidence="4" id="KW-1185">Reference proteome</keyword>
<feature type="transmembrane region" description="Helical" evidence="2">
    <location>
        <begin position="697"/>
        <end position="720"/>
    </location>
</feature>
<accession>W3WT93</accession>
<reference evidence="4" key="1">
    <citation type="journal article" date="2015" name="BMC Genomics">
        <title>Genomic and transcriptomic analysis of the endophytic fungus Pestalotiopsis fici reveals its lifestyle and high potential for synthesis of natural products.</title>
        <authorList>
            <person name="Wang X."/>
            <person name="Zhang X."/>
            <person name="Liu L."/>
            <person name="Xiang M."/>
            <person name="Wang W."/>
            <person name="Sun X."/>
            <person name="Che Y."/>
            <person name="Guo L."/>
            <person name="Liu G."/>
            <person name="Guo L."/>
            <person name="Wang C."/>
            <person name="Yin W.B."/>
            <person name="Stadler M."/>
            <person name="Zhang X."/>
            <person name="Liu X."/>
        </authorList>
    </citation>
    <scope>NUCLEOTIDE SEQUENCE [LARGE SCALE GENOMIC DNA]</scope>
    <source>
        <strain evidence="4">W106-1 / CGMCC3.15140</strain>
    </source>
</reference>
<proteinExistence type="predicted"/>
<sequence>MDLRTHDMGTLPIYQAASKCRDTLQQCVKEPMLMESEWAETQLAHFNLWTADFGVSANRRAALIDRVLRERDNVYILLNALALIQECTEICLEVCSPEKKETKKVSTTLRPEFTTKGLLRLLDEKKSRPAITRFPLPAQDQEQSDSEDLACAQEDVGHSIKQLVRLTEALRDTDLSTRCSEADKHFKATDHIELKTSSERFILAQHLDSTSSNLTPLQKRLVESNMRRRHWFLYSRKHPPCFDAGLTAESGMARMEVSEYSQNKTRAVIDHGEDWKSHDELNRMPPKSRRFRSKNYRNHWRVPSAHHRMARSRVPEAVPKYKYTRNITQASVDDYEKFEQTEDWEYVLSESESEDNIGQSVQSGKTKTSSYRDKSHQITGSTVECVYPQPPTVQAGAHNFKCPYCYLVLPLAYQEEALWREHLVDDIRPYTCIIDSCAHPEVLYTRRADWMQHIMQDHQNSWQCLLCSAPGITPTLYPTTEDFIQHTRGQHAKAIPKDMLYSDSILFFATQHHVPFGISQCPLCDHTGAPDSEELLNHIAEHIHSFSLKSLPEPDSEHGTDNETPDYTLQIASRKRRDFVDRYLDSRASDMTYELGHDITSGFNEQRESNAQKWWPEDVTCQFVRNLEDPRPWLRKSTIRGMTKIYTRGASDIWTVPRLEALVRTFSHELAWMFEDRIFDSDPMILSRGFPLQALTALLWILLGGWFPIAAFVALVWILFGDWLWMVKICITLENPFILFGTSPADETLLRTLIRESFWMVTDKLFGIDPVSIHASQSDTYFQSFVRMFNWQRQDQYFGLAHVIQIRDLDLSSLELPEVIIETLARRLSDEDQSVRSAAIVAWGEIFANWRSGEGHKMPSSSFI</sequence>
<evidence type="ECO:0000313" key="3">
    <source>
        <dbReference type="EMBL" id="ETS76362.1"/>
    </source>
</evidence>
<dbReference type="OrthoDB" id="4764731at2759"/>
<evidence type="ECO:0000256" key="2">
    <source>
        <dbReference type="SAM" id="Phobius"/>
    </source>
</evidence>
<keyword evidence="2" id="KW-0812">Transmembrane</keyword>
<dbReference type="AlphaFoldDB" id="W3WT93"/>
<protein>
    <recommendedName>
        <fullName evidence="5">C2H2-type domain-containing protein</fullName>
    </recommendedName>
</protein>
<evidence type="ECO:0000256" key="1">
    <source>
        <dbReference type="SAM" id="MobiDB-lite"/>
    </source>
</evidence>
<gene>
    <name evidence="3" type="ORF">PFICI_11749</name>
</gene>
<dbReference type="EMBL" id="KI912117">
    <property type="protein sequence ID" value="ETS76362.1"/>
    <property type="molecule type" value="Genomic_DNA"/>
</dbReference>
<dbReference type="Proteomes" id="UP000030651">
    <property type="component" value="Unassembled WGS sequence"/>
</dbReference>
<feature type="region of interest" description="Disordered" evidence="1">
    <location>
        <begin position="353"/>
        <end position="373"/>
    </location>
</feature>
<feature type="compositionally biased region" description="Polar residues" evidence="1">
    <location>
        <begin position="356"/>
        <end position="369"/>
    </location>
</feature>
<evidence type="ECO:0000313" key="4">
    <source>
        <dbReference type="Proteomes" id="UP000030651"/>
    </source>
</evidence>
<dbReference type="RefSeq" id="XP_007838521.1">
    <property type="nucleotide sequence ID" value="XM_007840330.1"/>
</dbReference>
<name>W3WT93_PESFW</name>
<dbReference type="InParanoid" id="W3WT93"/>
<dbReference type="InterPro" id="IPR016024">
    <property type="entry name" value="ARM-type_fold"/>
</dbReference>
<dbReference type="SUPFAM" id="SSF48371">
    <property type="entry name" value="ARM repeat"/>
    <property type="match status" value="1"/>
</dbReference>
<dbReference type="KEGG" id="pfy:PFICI_11749"/>
<organism evidence="3 4">
    <name type="scientific">Pestalotiopsis fici (strain W106-1 / CGMCC3.15140)</name>
    <dbReference type="NCBI Taxonomy" id="1229662"/>
    <lineage>
        <taxon>Eukaryota</taxon>
        <taxon>Fungi</taxon>
        <taxon>Dikarya</taxon>
        <taxon>Ascomycota</taxon>
        <taxon>Pezizomycotina</taxon>
        <taxon>Sordariomycetes</taxon>
        <taxon>Xylariomycetidae</taxon>
        <taxon>Amphisphaeriales</taxon>
        <taxon>Sporocadaceae</taxon>
        <taxon>Pestalotiopsis</taxon>
    </lineage>
</organism>
<keyword evidence="2" id="KW-1133">Transmembrane helix</keyword>
<dbReference type="PANTHER" id="PTHR35391:SF7">
    <property type="entry name" value="C2H2-TYPE DOMAIN-CONTAINING PROTEIN"/>
    <property type="match status" value="1"/>
</dbReference>
<dbReference type="PANTHER" id="PTHR35391">
    <property type="entry name" value="C2H2-TYPE DOMAIN-CONTAINING PROTEIN-RELATED"/>
    <property type="match status" value="1"/>
</dbReference>
<keyword evidence="2" id="KW-0472">Membrane</keyword>